<dbReference type="CDD" id="cd02440">
    <property type="entry name" value="AdoMet_MTases"/>
    <property type="match status" value="1"/>
</dbReference>
<keyword evidence="1" id="KW-0808">Transferase</keyword>
<proteinExistence type="predicted"/>
<reference evidence="1 2" key="1">
    <citation type="submission" date="2018-12" db="EMBL/GenBank/DDBJ databases">
        <title>Genome Sequence of Candidatus Viridilinea halotolerans isolated from saline sulfide-rich spring.</title>
        <authorList>
            <person name="Grouzdev D.S."/>
            <person name="Burganskaya E.I."/>
            <person name="Krutkina M.S."/>
            <person name="Sukhacheva M.V."/>
            <person name="Gorlenko V.M."/>
        </authorList>
    </citation>
    <scope>NUCLEOTIDE SEQUENCE [LARGE SCALE GENOMIC DNA]</scope>
    <source>
        <strain evidence="1">Chok-6</strain>
    </source>
</reference>
<dbReference type="Pfam" id="PF13489">
    <property type="entry name" value="Methyltransf_23"/>
    <property type="match status" value="1"/>
</dbReference>
<accession>A0A426U0B5</accession>
<dbReference type="Proteomes" id="UP000280307">
    <property type="component" value="Unassembled WGS sequence"/>
</dbReference>
<name>A0A426U0B5_9CHLR</name>
<dbReference type="InterPro" id="IPR029063">
    <property type="entry name" value="SAM-dependent_MTases_sf"/>
</dbReference>
<organism evidence="1 2">
    <name type="scientific">Candidatus Viridilinea halotolerans</name>
    <dbReference type="NCBI Taxonomy" id="2491704"/>
    <lineage>
        <taxon>Bacteria</taxon>
        <taxon>Bacillati</taxon>
        <taxon>Chloroflexota</taxon>
        <taxon>Chloroflexia</taxon>
        <taxon>Chloroflexales</taxon>
        <taxon>Chloroflexineae</taxon>
        <taxon>Oscillochloridaceae</taxon>
        <taxon>Candidatus Viridilinea</taxon>
    </lineage>
</organism>
<dbReference type="SUPFAM" id="SSF53335">
    <property type="entry name" value="S-adenosyl-L-methionine-dependent methyltransferases"/>
    <property type="match status" value="1"/>
</dbReference>
<evidence type="ECO:0000313" key="2">
    <source>
        <dbReference type="Proteomes" id="UP000280307"/>
    </source>
</evidence>
<comment type="caution">
    <text evidence="1">The sequence shown here is derived from an EMBL/GenBank/DDBJ whole genome shotgun (WGS) entry which is preliminary data.</text>
</comment>
<protein>
    <submittedName>
        <fullName evidence="1">Methyltransferase domain-containing protein</fullName>
    </submittedName>
</protein>
<gene>
    <name evidence="1" type="ORF">EI684_10290</name>
</gene>
<dbReference type="AlphaFoldDB" id="A0A426U0B5"/>
<sequence>MDTTTLTTYDQQAATFAAAQRGKTPEALQRLILAYFRPGAPTADIGCGSGRDTAWLVANGFPAVGYDGSTGMLSEAQRAFPALTFQHATLPDLATIPPGQYQNVLCSAVIMHLPAASIPSAIANLARIMAPAGRLLLTYRASAAEGAREADGRLYSPITSAELAAYCKTTGLQVQHQASSADGGRPGVVWHVLVAGL</sequence>
<dbReference type="EMBL" id="RSAS01000401">
    <property type="protein sequence ID" value="RRR72277.1"/>
    <property type="molecule type" value="Genomic_DNA"/>
</dbReference>
<keyword evidence="1" id="KW-0489">Methyltransferase</keyword>
<dbReference type="PANTHER" id="PTHR43861">
    <property type="entry name" value="TRANS-ACONITATE 2-METHYLTRANSFERASE-RELATED"/>
    <property type="match status" value="1"/>
</dbReference>
<dbReference type="GO" id="GO:0008168">
    <property type="term" value="F:methyltransferase activity"/>
    <property type="evidence" value="ECO:0007669"/>
    <property type="project" value="UniProtKB-KW"/>
</dbReference>
<evidence type="ECO:0000313" key="1">
    <source>
        <dbReference type="EMBL" id="RRR72277.1"/>
    </source>
</evidence>
<dbReference type="Gene3D" id="3.40.50.150">
    <property type="entry name" value="Vaccinia Virus protein VP39"/>
    <property type="match status" value="1"/>
</dbReference>
<dbReference type="GO" id="GO:0032259">
    <property type="term" value="P:methylation"/>
    <property type="evidence" value="ECO:0007669"/>
    <property type="project" value="UniProtKB-KW"/>
</dbReference>